<dbReference type="HOGENOM" id="CLU_1851476_0_0_0"/>
<organism evidence="2 3">
    <name type="scientific">Methylomirabilis oxygeniifera</name>
    <dbReference type="NCBI Taxonomy" id="671143"/>
    <lineage>
        <taxon>Bacteria</taxon>
        <taxon>Candidatus Methylomirabilota</taxon>
        <taxon>Candidatus Methylomirabilia</taxon>
        <taxon>Candidatus Methylomirabilales</taxon>
        <taxon>Candidatus Methylomirabilaceae</taxon>
        <taxon>Candidatus Methylomirabilis</taxon>
    </lineage>
</organism>
<dbReference type="EMBL" id="FP565575">
    <property type="protein sequence ID" value="CBE68103.1"/>
    <property type="molecule type" value="Genomic_DNA"/>
</dbReference>
<gene>
    <name evidence="2" type="ORF">DAMO_1042</name>
</gene>
<reference evidence="2 3" key="1">
    <citation type="journal article" date="2010" name="Nature">
        <title>Nitrite-driven anaerobic methane oxidation by oxygenic bacteria.</title>
        <authorList>
            <person name="Ettwig K.F."/>
            <person name="Butler M.K."/>
            <person name="Le Paslier D."/>
            <person name="Pelletier E."/>
            <person name="Mangenot S."/>
            <person name="Kuypers M.M.M."/>
            <person name="Schreiber F."/>
            <person name="Dutilh B.E."/>
            <person name="Zedelius J."/>
            <person name="de Beer D."/>
            <person name="Gloerich J."/>
            <person name="Wessels H.J.C.T."/>
            <person name="van Allen T."/>
            <person name="Luesken F."/>
            <person name="Wu M."/>
            <person name="van de Pas-Schoonen K.T."/>
            <person name="Op den Camp H.J.M."/>
            <person name="Janssen-Megens E.M."/>
            <person name="Francoijs K-J."/>
            <person name="Stunnenberg H."/>
            <person name="Weissenbach J."/>
            <person name="Jetten M.S.M."/>
            <person name="Strous M."/>
        </authorList>
    </citation>
    <scope>NUCLEOTIDE SEQUENCE [LARGE SCALE GENOMIC DNA]</scope>
</reference>
<evidence type="ECO:0000256" key="1">
    <source>
        <dbReference type="SAM" id="MobiDB-lite"/>
    </source>
</evidence>
<dbReference type="STRING" id="671143.DAMO_1042"/>
<evidence type="ECO:0000313" key="3">
    <source>
        <dbReference type="Proteomes" id="UP000006898"/>
    </source>
</evidence>
<dbReference type="KEGG" id="mox:DAMO_1042"/>
<feature type="compositionally biased region" description="Pro residues" evidence="1">
    <location>
        <begin position="120"/>
        <end position="138"/>
    </location>
</feature>
<protein>
    <submittedName>
        <fullName evidence="2">Uncharacterized protein</fullName>
    </submittedName>
</protein>
<feature type="region of interest" description="Disordered" evidence="1">
    <location>
        <begin position="115"/>
        <end position="138"/>
    </location>
</feature>
<name>D5MN03_METO1</name>
<proteinExistence type="predicted"/>
<accession>D5MN03</accession>
<sequence length="138" mass="15316">MLLFLAIAGCATFPGGSRAVKSYPHPAKETVIAVNQALRDLNFFPTDLVPSHSNPRLAYFSTAYREQSLGEIVYIAVLDIGGEQSQVEVLTRSDLSGVWTWSTWWPPIIFEQTDRRLPDTPRPQSAPVPPPLPDRLAL</sequence>
<dbReference type="AlphaFoldDB" id="D5MN03"/>
<dbReference type="Proteomes" id="UP000006898">
    <property type="component" value="Chromosome"/>
</dbReference>
<evidence type="ECO:0000313" key="2">
    <source>
        <dbReference type="EMBL" id="CBE68103.1"/>
    </source>
</evidence>